<evidence type="ECO:0000313" key="3">
    <source>
        <dbReference type="Proteomes" id="UP000078503"/>
    </source>
</evidence>
<evidence type="ECO:0000313" key="2">
    <source>
        <dbReference type="EMBL" id="OAN11425.1"/>
    </source>
</evidence>
<accession>A0A178K389</accession>
<dbReference type="RefSeq" id="WP_068336205.1">
    <property type="nucleotide sequence ID" value="NZ_LVHF01000033.1"/>
</dbReference>
<keyword evidence="1" id="KW-0812">Transmembrane</keyword>
<keyword evidence="3" id="KW-1185">Reference proteome</keyword>
<dbReference type="OrthoDB" id="5830058at2"/>
<dbReference type="EMBL" id="LVHF01000033">
    <property type="protein sequence ID" value="OAN11425.1"/>
    <property type="molecule type" value="Genomic_DNA"/>
</dbReference>
<name>A0A178K389_9GAMM</name>
<dbReference type="Proteomes" id="UP000078503">
    <property type="component" value="Unassembled WGS sequence"/>
</dbReference>
<sequence length="86" mass="9666">MKKSALRHKRAWLSCVIMIGLSIIGVIFLSELGQFLVWRLIGDQMPGIEMKISPDTGMEYQHSVGLFALSKALDVELSYKQIAVEK</sequence>
<dbReference type="STRING" id="858640.A3K86_21010"/>
<evidence type="ECO:0000256" key="1">
    <source>
        <dbReference type="SAM" id="Phobius"/>
    </source>
</evidence>
<proteinExistence type="predicted"/>
<feature type="transmembrane region" description="Helical" evidence="1">
    <location>
        <begin position="12"/>
        <end position="30"/>
    </location>
</feature>
<dbReference type="AlphaFoldDB" id="A0A178K389"/>
<keyword evidence="1" id="KW-1133">Transmembrane helix</keyword>
<gene>
    <name evidence="2" type="ORF">A3K86_21010</name>
</gene>
<comment type="caution">
    <text evidence="2">The sequence shown here is derived from an EMBL/GenBank/DDBJ whole genome shotgun (WGS) entry which is preliminary data.</text>
</comment>
<reference evidence="2 3" key="1">
    <citation type="submission" date="2016-03" db="EMBL/GenBank/DDBJ databases">
        <title>Photobacterium proteolyticum sp. nov. a protease producing bacterium isolated from ocean sediments of Laizhou Bay.</title>
        <authorList>
            <person name="Li Y."/>
        </authorList>
    </citation>
    <scope>NUCLEOTIDE SEQUENCE [LARGE SCALE GENOMIC DNA]</scope>
    <source>
        <strain evidence="2 3">R-40508</strain>
    </source>
</reference>
<organism evidence="2 3">
    <name type="scientific">Photobacterium jeanii</name>
    <dbReference type="NCBI Taxonomy" id="858640"/>
    <lineage>
        <taxon>Bacteria</taxon>
        <taxon>Pseudomonadati</taxon>
        <taxon>Pseudomonadota</taxon>
        <taxon>Gammaproteobacteria</taxon>
        <taxon>Vibrionales</taxon>
        <taxon>Vibrionaceae</taxon>
        <taxon>Photobacterium</taxon>
    </lineage>
</organism>
<protein>
    <submittedName>
        <fullName evidence="2">Uncharacterized protein</fullName>
    </submittedName>
</protein>
<keyword evidence="1" id="KW-0472">Membrane</keyword>